<name>A0A1I8FCT8_9PLAT</name>
<keyword evidence="7" id="KW-0539">Nucleus</keyword>
<keyword evidence="6" id="KW-0804">Transcription</keyword>
<dbReference type="SMART" id="SM00297">
    <property type="entry name" value="BROMO"/>
    <property type="match status" value="1"/>
</dbReference>
<comment type="subcellular location">
    <subcellularLocation>
        <location evidence="1">Nucleus</location>
    </subcellularLocation>
</comment>
<evidence type="ECO:0000313" key="11">
    <source>
        <dbReference type="Proteomes" id="UP000095280"/>
    </source>
</evidence>
<dbReference type="PANTHER" id="PTHR16062:SF19">
    <property type="entry name" value="PROTEIN POLYBROMO-1"/>
    <property type="match status" value="1"/>
</dbReference>
<dbReference type="GO" id="GO:0016586">
    <property type="term" value="C:RSC-type complex"/>
    <property type="evidence" value="ECO:0007669"/>
    <property type="project" value="InterPro"/>
</dbReference>
<feature type="domain" description="Bromo" evidence="10">
    <location>
        <begin position="77"/>
        <end position="137"/>
    </location>
</feature>
<evidence type="ECO:0000259" key="10">
    <source>
        <dbReference type="PROSITE" id="PS50014"/>
    </source>
</evidence>
<evidence type="ECO:0000256" key="1">
    <source>
        <dbReference type="ARBA" id="ARBA00004123"/>
    </source>
</evidence>
<dbReference type="SUPFAM" id="SSF47370">
    <property type="entry name" value="Bromodomain"/>
    <property type="match status" value="1"/>
</dbReference>
<dbReference type="Pfam" id="PF00439">
    <property type="entry name" value="Bromodomain"/>
    <property type="match status" value="1"/>
</dbReference>
<dbReference type="PANTHER" id="PTHR16062">
    <property type="entry name" value="SWI/SNF-RELATED"/>
    <property type="match status" value="1"/>
</dbReference>
<dbReference type="InterPro" id="IPR037382">
    <property type="entry name" value="Rsc/polybromo"/>
</dbReference>
<dbReference type="PRINTS" id="PR00503">
    <property type="entry name" value="BROMODOMAIN"/>
</dbReference>
<evidence type="ECO:0000256" key="4">
    <source>
        <dbReference type="ARBA" id="ARBA00023015"/>
    </source>
</evidence>
<keyword evidence="5 8" id="KW-0103">Bromodomain</keyword>
<proteinExistence type="predicted"/>
<organism evidence="11 12">
    <name type="scientific">Macrostomum lignano</name>
    <dbReference type="NCBI Taxonomy" id="282301"/>
    <lineage>
        <taxon>Eukaryota</taxon>
        <taxon>Metazoa</taxon>
        <taxon>Spiralia</taxon>
        <taxon>Lophotrochozoa</taxon>
        <taxon>Platyhelminthes</taxon>
        <taxon>Rhabditophora</taxon>
        <taxon>Macrostomorpha</taxon>
        <taxon>Macrostomida</taxon>
        <taxon>Macrostomidae</taxon>
        <taxon>Macrostomum</taxon>
    </lineage>
</organism>
<feature type="compositionally biased region" description="Basic residues" evidence="9">
    <location>
        <begin position="16"/>
        <end position="25"/>
    </location>
</feature>
<accession>A0A1I8FCT8</accession>
<evidence type="ECO:0000256" key="8">
    <source>
        <dbReference type="PROSITE-ProRule" id="PRU00035"/>
    </source>
</evidence>
<keyword evidence="11" id="KW-1185">Reference proteome</keyword>
<keyword evidence="3" id="KW-0156">Chromatin regulator</keyword>
<sequence length="429" mass="46691">MTHTPTQLAAAPSTCRCRKRRKRAARTLSEGSSTSAAQQAAVSSSSSLPPPSAGPVHTVRDYRDQSPGAFSLIGVRRLPTRQELPQYYEFIKKPIDLTSIQSKLGSGKYTQAADMLADFELMFDNACLFNETGSQIYQDALVLLAVCHGEASAAAIGRRPAAAEVPDVRMAAVRDDEDGRLLVDSFDELYDESHRGQRADGSSDRPVIPLEEIFHRVQSGALSPIPALPGGPVRRIRSDPSRRPSRQSQIYKDACELQRFFVRTRDSMLCVSKYSTGSSGSLQSPASGFTCKMLEELLKSEAAKSARTRRLKLHLGADPDPSQSGQVRIGQVVGFACETNSPTESPTARAAVAEAACWFAPIIIFISTPQEGVQNGPACNSASNSILGKCMVMSIKDFEFSWGSRAFRLQGCVACEFQYCAGQRSFFQR</sequence>
<dbReference type="Proteomes" id="UP000095280">
    <property type="component" value="Unplaced"/>
</dbReference>
<dbReference type="InterPro" id="IPR001487">
    <property type="entry name" value="Bromodomain"/>
</dbReference>
<evidence type="ECO:0000256" key="2">
    <source>
        <dbReference type="ARBA" id="ARBA00022737"/>
    </source>
</evidence>
<dbReference type="Gene3D" id="1.20.920.10">
    <property type="entry name" value="Bromodomain-like"/>
    <property type="match status" value="1"/>
</dbReference>
<dbReference type="GO" id="GO:0016514">
    <property type="term" value="C:SWI/SNF complex"/>
    <property type="evidence" value="ECO:0007669"/>
    <property type="project" value="TreeGrafter"/>
</dbReference>
<evidence type="ECO:0000256" key="7">
    <source>
        <dbReference type="ARBA" id="ARBA00023242"/>
    </source>
</evidence>
<evidence type="ECO:0000256" key="5">
    <source>
        <dbReference type="ARBA" id="ARBA00023117"/>
    </source>
</evidence>
<reference evidence="12" key="1">
    <citation type="submission" date="2016-11" db="UniProtKB">
        <authorList>
            <consortium name="WormBaseParasite"/>
        </authorList>
    </citation>
    <scope>IDENTIFICATION</scope>
</reference>
<keyword evidence="2" id="KW-0677">Repeat</keyword>
<feature type="region of interest" description="Disordered" evidence="9">
    <location>
        <begin position="1"/>
        <end position="57"/>
    </location>
</feature>
<keyword evidence="4" id="KW-0805">Transcription regulation</keyword>
<dbReference type="GO" id="GO:0006338">
    <property type="term" value="P:chromatin remodeling"/>
    <property type="evidence" value="ECO:0007669"/>
    <property type="project" value="InterPro"/>
</dbReference>
<dbReference type="GO" id="GO:0006368">
    <property type="term" value="P:transcription elongation by RNA polymerase II"/>
    <property type="evidence" value="ECO:0007669"/>
    <property type="project" value="TreeGrafter"/>
</dbReference>
<evidence type="ECO:0000256" key="9">
    <source>
        <dbReference type="SAM" id="MobiDB-lite"/>
    </source>
</evidence>
<dbReference type="AlphaFoldDB" id="A0A1I8FCT8"/>
<dbReference type="WBParaSite" id="maker-unitig_29642-snap-gene-0.1-mRNA-1">
    <property type="protein sequence ID" value="maker-unitig_29642-snap-gene-0.1-mRNA-1"/>
    <property type="gene ID" value="maker-unitig_29642-snap-gene-0.1"/>
</dbReference>
<dbReference type="InterPro" id="IPR036427">
    <property type="entry name" value="Bromodomain-like_sf"/>
</dbReference>
<feature type="compositionally biased region" description="Low complexity" evidence="9">
    <location>
        <begin position="26"/>
        <end position="47"/>
    </location>
</feature>
<evidence type="ECO:0000256" key="3">
    <source>
        <dbReference type="ARBA" id="ARBA00022853"/>
    </source>
</evidence>
<feature type="region of interest" description="Disordered" evidence="9">
    <location>
        <begin position="228"/>
        <end position="249"/>
    </location>
</feature>
<evidence type="ECO:0000313" key="12">
    <source>
        <dbReference type="WBParaSite" id="maker-unitig_29642-snap-gene-0.1-mRNA-1"/>
    </source>
</evidence>
<protein>
    <submittedName>
        <fullName evidence="12">Bromo domain-containing protein</fullName>
    </submittedName>
</protein>
<dbReference type="PROSITE" id="PS50014">
    <property type="entry name" value="BROMODOMAIN_2"/>
    <property type="match status" value="1"/>
</dbReference>
<evidence type="ECO:0000256" key="6">
    <source>
        <dbReference type="ARBA" id="ARBA00023163"/>
    </source>
</evidence>
<dbReference type="GO" id="GO:0003682">
    <property type="term" value="F:chromatin binding"/>
    <property type="evidence" value="ECO:0007669"/>
    <property type="project" value="TreeGrafter"/>
</dbReference>